<dbReference type="Gene3D" id="3.60.130.10">
    <property type="entry name" value="Clavaminate synthase-like"/>
    <property type="match status" value="1"/>
</dbReference>
<keyword evidence="1" id="KW-0560">Oxidoreductase</keyword>
<evidence type="ECO:0000313" key="3">
    <source>
        <dbReference type="EMBL" id="AFI78451.1"/>
    </source>
</evidence>
<evidence type="ECO:0000256" key="1">
    <source>
        <dbReference type="ARBA" id="ARBA00023002"/>
    </source>
</evidence>
<keyword evidence="3" id="KW-0223">Dioxygenase</keyword>
<dbReference type="GO" id="GO:0051213">
    <property type="term" value="F:dioxygenase activity"/>
    <property type="evidence" value="ECO:0007669"/>
    <property type="project" value="UniProtKB-KW"/>
</dbReference>
<dbReference type="AlphaFoldDB" id="I1X4M6"/>
<dbReference type="EMBL" id="JQ256782">
    <property type="protein sequence ID" value="AFI78451.1"/>
    <property type="molecule type" value="Genomic_DNA"/>
</dbReference>
<protein>
    <submittedName>
        <fullName evidence="3">Dioxygenase-like protein</fullName>
    </submittedName>
</protein>
<dbReference type="SUPFAM" id="SSF51197">
    <property type="entry name" value="Clavaminate synthase-like"/>
    <property type="match status" value="1"/>
</dbReference>
<dbReference type="InterPro" id="IPR003819">
    <property type="entry name" value="TauD/TfdA-like"/>
</dbReference>
<dbReference type="InterPro" id="IPR042098">
    <property type="entry name" value="TauD-like_sf"/>
</dbReference>
<dbReference type="Pfam" id="PF02668">
    <property type="entry name" value="TauD"/>
    <property type="match status" value="1"/>
</dbReference>
<gene>
    <name evidence="3" type="ORF">ws138B4_0010</name>
</gene>
<feature type="domain" description="TauD/TfdA-like" evidence="2">
    <location>
        <begin position="71"/>
        <end position="285"/>
    </location>
</feature>
<organism evidence="3">
    <name type="scientific">uncultured bacterium ws138B4</name>
    <dbReference type="NCBI Taxonomy" id="1131827"/>
    <lineage>
        <taxon>Bacteria</taxon>
        <taxon>environmental samples</taxon>
    </lineage>
</organism>
<evidence type="ECO:0000259" key="2">
    <source>
        <dbReference type="Pfam" id="PF02668"/>
    </source>
</evidence>
<accession>I1X4M6</accession>
<reference evidence="3" key="1">
    <citation type="journal article" date="2012" name="ISME J.">
        <title>Roseobacter clade bacteria are abundant in coastal sediments and encode a novel combination of sulfur oxidation genes.</title>
        <authorList>
            <person name="Lenk S."/>
            <person name="Moraru C."/>
            <person name="Hahnke S."/>
            <person name="Arnds J."/>
            <person name="Richter M."/>
            <person name="Kube M."/>
            <person name="Reinhardt R."/>
            <person name="Brinkhoff T."/>
            <person name="Harder J."/>
            <person name="Amann R."/>
            <person name="Mussmann M."/>
        </authorList>
    </citation>
    <scope>NUCLEOTIDE SEQUENCE</scope>
</reference>
<proteinExistence type="predicted"/>
<sequence>MLQPFDLSDEHSYQRWRERKLAGYPRSAEELLVPIAHPLQLSSAEYTSMLACCRKANMVFYELQRQADSCKEAICALGQQFGLERLDTNLRADEDSITSLRVKPEMQGNHYIPYTNRPLNWHTDGYYNRLDQQVRGIVMHCVSEPASGGDNLFLDPEIAYILLRDENPDYIAALMQPDAMTIPPNIENGVEIRPLQNGPVFSVQIATGALHMRYTARTRSIEWKDDRSTRLATGFLTELLNSDSAYILKVRLRAGQGVICNNVLHKRESFTDDVDAGKQRLLYRARYHDRIGDTGMDSDYLERMNALVE</sequence>
<name>I1X4M6_9BACT</name>